<feature type="region of interest" description="Disordered" evidence="1">
    <location>
        <begin position="1220"/>
        <end position="1250"/>
    </location>
</feature>
<feature type="compositionally biased region" description="Basic residues" evidence="1">
    <location>
        <begin position="92"/>
        <end position="104"/>
    </location>
</feature>
<feature type="compositionally biased region" description="Basic and acidic residues" evidence="1">
    <location>
        <begin position="2168"/>
        <end position="2179"/>
    </location>
</feature>
<feature type="region of interest" description="Disordered" evidence="1">
    <location>
        <begin position="1358"/>
        <end position="1406"/>
    </location>
</feature>
<feature type="region of interest" description="Disordered" evidence="1">
    <location>
        <begin position="2159"/>
        <end position="2232"/>
    </location>
</feature>
<evidence type="ECO:0000313" key="2">
    <source>
        <dbReference type="EMBL" id="GBG27330.1"/>
    </source>
</evidence>
<dbReference type="OrthoDB" id="120976at2759"/>
<feature type="region of interest" description="Disordered" evidence="1">
    <location>
        <begin position="2096"/>
        <end position="2119"/>
    </location>
</feature>
<dbReference type="InterPro" id="IPR011989">
    <property type="entry name" value="ARM-like"/>
</dbReference>
<feature type="compositionally biased region" description="Acidic residues" evidence="1">
    <location>
        <begin position="2218"/>
        <end position="2232"/>
    </location>
</feature>
<name>A0A2R5G8K2_9STRA</name>
<gene>
    <name evidence="2" type="ORF">FCC1311_035522</name>
</gene>
<dbReference type="Proteomes" id="UP000241890">
    <property type="component" value="Unassembled WGS sequence"/>
</dbReference>
<accession>A0A2R5G8K2</accession>
<keyword evidence="3" id="KW-1185">Reference proteome</keyword>
<reference evidence="2 3" key="1">
    <citation type="submission" date="2017-12" db="EMBL/GenBank/DDBJ databases">
        <title>Sequencing, de novo assembly and annotation of complete genome of a new Thraustochytrid species, strain FCC1311.</title>
        <authorList>
            <person name="Sedici K."/>
            <person name="Godart F."/>
            <person name="Aiese Cigliano R."/>
            <person name="Sanseverino W."/>
            <person name="Barakat M."/>
            <person name="Ortet P."/>
            <person name="Marechal E."/>
            <person name="Cagnac O."/>
            <person name="Amato A."/>
        </authorList>
    </citation>
    <scope>NUCLEOTIDE SEQUENCE [LARGE SCALE GENOMIC DNA]</scope>
</reference>
<dbReference type="EMBL" id="BEYU01000029">
    <property type="protein sequence ID" value="GBG27330.1"/>
    <property type="molecule type" value="Genomic_DNA"/>
</dbReference>
<sequence>MSFASSSAASGGKFRLRARMRTLGRGATSNGFGPQNGETQHQGEPCFSLALVDEDDEGAQQQARRAGKNGTHDEIILHREHLTDTANETKTHQRKGQLSRKRTRRTADLQPSDASLRFKTLDALYKFIELSCPGTPSLQDAAKVDFFVDVDALGLDTQRAFAFLELTDHRHKIAGHLLRITSANWLPVVSDKNFCAVLQRWLLNAPNRRAAKLRAAFTQIDRFLLGKGKLRYAVLRLNAGETHFQADPSQQLQDVRDHHAQGLHELWELALHAENHASFSDERLEQILTFLERAERNHPTQAIAAGALQALALTTTGTYQRLKQLEAPQRAFHVIHNNISNLVSYPPPQAALLLLRMLAHFASDPMCIAPALDQLGFFAACVQSGASPEICEAILGVYLPILNVSAALSATVADEAKPAHNAGTGAGDYPTVSAPCELQSYSCTELTRELSSSRRRRTKRKRASSVKSVTIGNARASTAALGEFLREITQRAATPACTDVACKLGAAVLVAQIAHGAELQDKLCRAKKCTGRVHIQTKHDPNTLPILHPLRDFLLASKVVPSGVVGLGRWALAKIARRVEARVSHFAPSLRRLRDLVLGTEAHSLDASSAGEGTFHRVGSQASIASASIAVAGLGDEPRSFSSKPETSIPAKGYLGEVYGETNELSASKGIQWMSYETKDHLPNSTDAYVLEVIFHDRELDAVFNFLAHFLGFGHEGWLRLYLVETSQHCPKTQHRLEEALCLAAIATERLLDVPQIAARLLRRGTSAAVSDVAQSHETHEDASRLLNSFRRRATFKFKSARRVCRDDADAEVNARNQLFSNGKCGNLSVQDDIALHRVNVPQPQASPFPYWPALPVLTPIAVQNATSAAVEESMARSLINLLAKTQQGHDLELLLHRAVQTACDILDTIVAARERCGRVARQSVQPAGPAKDIMQRIALQALNLLWLTVDFSPVLLTIPAKPANAFMLDILYKCSYSRAMCPQVRERSTNLLAHLAHRIRTLKDPRVITQRGVLKQKLRASNLLKLAIQHLDEDTEVLRTTGATLMARLPLSEEHQQLLKNSGRATQLLELATESSHKERRAALLALLKYAESDVGQKEIAKLGFYRLLVGCWVAADSQTPDLQDLLSALLQLLAENTANRPKIYQAELRAKEISGWAALSDADWQATLAQATEEDDRSDVGSARIAKAVTNSRRDVRCAFTRWLAELESSLREDASNNLLPKASRSSSDRESQDTMRQSGRGPCSKEEDDFCKAMSAFRAHRLVLETSPQRITSPDRSLLWPFRSIIFAPNASPLNAAPSKSQGAKSALRANDHLARDMTSSLIPYERDNANPESFDEEHDLEMQFRLAKERAWARTNKTDTRGSPTAWSPGANSAARVKTSAARTPKPTPPKSTKRPFAAAGSPLLLPPWKSSSIGPDEKSGNRVWFHETVAGPTNRHSRFTAFSRAQFAAANEKLHHRLRSPVKSLWQEADQAAKLSVDPWAPNIKDIGVTSVTVERETFCFAPAGSEVAAAQETPAQFVARALQHPRNSQRLKRDKMALFGHVEGARVHEELTLYEAPEGRRGYVFYNGPRNIIDLYLDFDKLGAPPSPHDLIHLGRIDVDASLQHDENEDDVKSAVDVHLSARQILDALPGLPDGGSGMLVDTRSLVGKLEPKVFQKIQQPEPPQVYSQNHEDGARIPPPVLGEPLKELAHLERGQAETGVCWTPNGCVLDDTLPFAIRVPGRIVRLIEGAQEEDEGPQLCVEAFDGRRAFLDENPIAKACASVDWELNMKKKGFRDFLDHFDPEDAEIARDLLIGASPLLLSIYRFYCALTPQNPFAMLPPSFLRLLTDIHVLEKKGSTFTHDCMNIFIRVASMVPDDKDAKVRRLNEQCDPLSLKRCRRLMRHEFLDVILRIAHAKYCSSENPSIAAALDHFIQVHVVRYLGPETVLDFDSWRVRYLYTEDVSAVIQAHRSMLIQWFTEMAGTTQRSSRWGGLEKERLAIQEWNQGLRNLGLFTANFTIRESTFAFVLSTTNVVNWVAEWEPMIALSYQDFLEALGRVAELISIPTPEQLEFFGVETIVEFYSLMERTNLWSALDHSSTQAQTRLKIWQKSSDEDGADDSTAEEGTKTDERSLSEKLTLLLELLESRNSIDARREAELSFWISKKKRRSSQDRTVLANNDSHHDNTHEEHAGPTQESELDSDGEVDDAKTSSTKSSTGRRRRSSATELFTLDEEEMAELDEEDVTAVSDDLETFEISTATKLHEMWRSKRARLSDGRFEPRIKVINNTEYDIANLEFHQLPDYFKLENLLASHAACESIRRCWNQTMGDTRAERLRNLRKTLKTPNFIEKASAEQHDNWLKRNGKLPWVTDEQRGRYEDLSEDEKQKDRDIVLVGIEVYLETQFSDEKAV</sequence>
<proteinExistence type="predicted"/>
<evidence type="ECO:0000256" key="1">
    <source>
        <dbReference type="SAM" id="MobiDB-lite"/>
    </source>
</evidence>
<comment type="caution">
    <text evidence="2">The sequence shown here is derived from an EMBL/GenBank/DDBJ whole genome shotgun (WGS) entry which is preliminary data.</text>
</comment>
<feature type="compositionally biased region" description="Basic and acidic residues" evidence="1">
    <location>
        <begin position="82"/>
        <end position="91"/>
    </location>
</feature>
<evidence type="ECO:0000313" key="3">
    <source>
        <dbReference type="Proteomes" id="UP000241890"/>
    </source>
</evidence>
<feature type="region of interest" description="Disordered" evidence="1">
    <location>
        <begin position="82"/>
        <end position="109"/>
    </location>
</feature>
<dbReference type="InterPro" id="IPR016024">
    <property type="entry name" value="ARM-type_fold"/>
</dbReference>
<dbReference type="Gene3D" id="1.25.10.10">
    <property type="entry name" value="Leucine-rich Repeat Variant"/>
    <property type="match status" value="1"/>
</dbReference>
<organism evidence="2 3">
    <name type="scientific">Hondaea fermentalgiana</name>
    <dbReference type="NCBI Taxonomy" id="2315210"/>
    <lineage>
        <taxon>Eukaryota</taxon>
        <taxon>Sar</taxon>
        <taxon>Stramenopiles</taxon>
        <taxon>Bigyra</taxon>
        <taxon>Labyrinthulomycetes</taxon>
        <taxon>Thraustochytrida</taxon>
        <taxon>Thraustochytriidae</taxon>
        <taxon>Hondaea</taxon>
    </lineage>
</organism>
<protein>
    <submittedName>
        <fullName evidence="2">Uncharacterized protein</fullName>
    </submittedName>
</protein>
<dbReference type="SUPFAM" id="SSF48371">
    <property type="entry name" value="ARM repeat"/>
    <property type="match status" value="1"/>
</dbReference>
<dbReference type="InParanoid" id="A0A2R5G8K2"/>